<dbReference type="Pfam" id="PF01436">
    <property type="entry name" value="NHL"/>
    <property type="match status" value="2"/>
</dbReference>
<dbReference type="Pfam" id="PF13004">
    <property type="entry name" value="BACON"/>
    <property type="match status" value="1"/>
</dbReference>
<feature type="signal peptide" evidence="5">
    <location>
        <begin position="1"/>
        <end position="41"/>
    </location>
</feature>
<dbReference type="PANTHER" id="PTHR10680:SF14">
    <property type="entry name" value="PEPTIDYL-GLYCINE ALPHA-AMIDATING MONOOXYGENASE"/>
    <property type="match status" value="1"/>
</dbReference>
<dbReference type="Gene3D" id="2.40.10.500">
    <property type="match status" value="1"/>
</dbReference>
<dbReference type="InterPro" id="IPR001258">
    <property type="entry name" value="NHL_repeat"/>
</dbReference>
<evidence type="ECO:0000256" key="5">
    <source>
        <dbReference type="SAM" id="SignalP"/>
    </source>
</evidence>
<feature type="repeat" description="NHL" evidence="4">
    <location>
        <begin position="147"/>
        <end position="183"/>
    </location>
</feature>
<keyword evidence="3" id="KW-0325">Glycoprotein</keyword>
<evidence type="ECO:0000256" key="4">
    <source>
        <dbReference type="PROSITE-ProRule" id="PRU00504"/>
    </source>
</evidence>
<reference evidence="7 8" key="1">
    <citation type="submission" date="2015-02" db="EMBL/GenBank/DDBJ databases">
        <title>Single-cell genomics of uncultivated deep-branching MTB reveals a conserved set of magnetosome genes.</title>
        <authorList>
            <person name="Kolinko S."/>
            <person name="Richter M."/>
            <person name="Glockner F.O."/>
            <person name="Brachmann A."/>
            <person name="Schuler D."/>
        </authorList>
    </citation>
    <scope>NUCLEOTIDE SEQUENCE [LARGE SCALE GENOMIC DNA]</scope>
    <source>
        <strain evidence="7">TM-1</strain>
    </source>
</reference>
<dbReference type="AlphaFoldDB" id="A0A0F3GMB1"/>
<comment type="caution">
    <text evidence="7">The sequence shown here is derived from an EMBL/GenBank/DDBJ whole genome shotgun (WGS) entry which is preliminary data.</text>
</comment>
<evidence type="ECO:0000313" key="8">
    <source>
        <dbReference type="Proteomes" id="UP000033423"/>
    </source>
</evidence>
<dbReference type="PATRIC" id="fig|29290.4.peg.7952"/>
<evidence type="ECO:0000256" key="2">
    <source>
        <dbReference type="ARBA" id="ARBA00022737"/>
    </source>
</evidence>
<sequence>MKRQMQQSVASVLSVRTLLALMLVAVIGVACLGGAAGNAFAEDYTFVTTWGSVGSGESQFSAAQVAVDATGYVYVVDYMHYRIQKLDSNGNFKAKWGSQGSGDDQFNDPRGIAVDTSGNVYVSDVINNNIQKFDSNGNFKAKWGNQGTGNGQFNWPFVLAVDTSGNVYVTDVYNNRIQKFAPSSPPPPTCTYTLSPTTQNFSANGGTDGVNVTTTAGCKWTATSNNVDWLKVTSGGSGNGNGAVVYTVDANTGGPRTGTITIADKTFTVTQKGQATPTHTLVGSNYRFANVGTTSDSFSMWTKLEYDGQPITNPDDFCHNHNFVIRGTSSDATSKIVAKSTGCIHLIETDAEGKKTDIYRLTFKIEPVTARAAYFKDGVISMCDSNFANCDTRLTDGKDKNIPESFSVYGTTFDIKKHAYRFGNGQWNEGGLPKKDFLEENNFNDIAETIEAYLSKEVRERFWSGVGRIKYLDKCFYISGYS</sequence>
<dbReference type="PROSITE" id="PS51125">
    <property type="entry name" value="NHL"/>
    <property type="match status" value="2"/>
</dbReference>
<feature type="domain" description="BACON" evidence="6">
    <location>
        <begin position="222"/>
        <end position="272"/>
    </location>
</feature>
<evidence type="ECO:0000313" key="7">
    <source>
        <dbReference type="EMBL" id="KJU81803.1"/>
    </source>
</evidence>
<dbReference type="Proteomes" id="UP000033423">
    <property type="component" value="Unassembled WGS sequence"/>
</dbReference>
<evidence type="ECO:0000256" key="3">
    <source>
        <dbReference type="ARBA" id="ARBA00023180"/>
    </source>
</evidence>
<keyword evidence="8" id="KW-1185">Reference proteome</keyword>
<gene>
    <name evidence="7" type="ORF">MBAV_006004</name>
</gene>
<organism evidence="7 8">
    <name type="scientific">Candidatus Magnetobacterium bavaricum</name>
    <dbReference type="NCBI Taxonomy" id="29290"/>
    <lineage>
        <taxon>Bacteria</taxon>
        <taxon>Pseudomonadati</taxon>
        <taxon>Nitrospirota</taxon>
        <taxon>Thermodesulfovibrionia</taxon>
        <taxon>Thermodesulfovibrionales</taxon>
        <taxon>Candidatus Magnetobacteriaceae</taxon>
        <taxon>Candidatus Magnetobacterium</taxon>
    </lineage>
</organism>
<dbReference type="GO" id="GO:0005576">
    <property type="term" value="C:extracellular region"/>
    <property type="evidence" value="ECO:0007669"/>
    <property type="project" value="TreeGrafter"/>
</dbReference>
<keyword evidence="2" id="KW-0677">Repeat</keyword>
<accession>A0A0F3GMB1</accession>
<feature type="chain" id="PRO_5002461136" evidence="5">
    <location>
        <begin position="42"/>
        <end position="482"/>
    </location>
</feature>
<dbReference type="PANTHER" id="PTHR10680">
    <property type="entry name" value="PEPTIDYL-GLYCINE ALPHA-AMIDATING MONOOXYGENASE"/>
    <property type="match status" value="1"/>
</dbReference>
<name>A0A0F3GMB1_9BACT</name>
<proteinExistence type="predicted"/>
<evidence type="ECO:0000259" key="6">
    <source>
        <dbReference type="Pfam" id="PF13004"/>
    </source>
</evidence>
<evidence type="ECO:0000256" key="1">
    <source>
        <dbReference type="ARBA" id="ARBA00022729"/>
    </source>
</evidence>
<keyword evidence="1 5" id="KW-0732">Signal</keyword>
<dbReference type="InterPro" id="IPR011042">
    <property type="entry name" value="6-blade_b-propeller_TolB-like"/>
</dbReference>
<dbReference type="CDD" id="cd14948">
    <property type="entry name" value="BACON"/>
    <property type="match status" value="1"/>
</dbReference>
<dbReference type="Gene3D" id="2.120.10.30">
    <property type="entry name" value="TolB, C-terminal domain"/>
    <property type="match status" value="1"/>
</dbReference>
<dbReference type="SUPFAM" id="SSF63829">
    <property type="entry name" value="Calcium-dependent phosphotriesterase"/>
    <property type="match status" value="1"/>
</dbReference>
<dbReference type="PROSITE" id="PS51257">
    <property type="entry name" value="PROKAR_LIPOPROTEIN"/>
    <property type="match status" value="1"/>
</dbReference>
<dbReference type="Gene3D" id="2.60.40.10">
    <property type="entry name" value="Immunoglobulins"/>
    <property type="match status" value="1"/>
</dbReference>
<dbReference type="InterPro" id="IPR024361">
    <property type="entry name" value="BACON"/>
</dbReference>
<feature type="repeat" description="NHL" evidence="4">
    <location>
        <begin position="97"/>
        <end position="136"/>
    </location>
</feature>
<protein>
    <submittedName>
        <fullName evidence="7">PKD domain containing protein</fullName>
    </submittedName>
</protein>
<dbReference type="InterPro" id="IPR013783">
    <property type="entry name" value="Ig-like_fold"/>
</dbReference>
<dbReference type="EMBL" id="LACI01002553">
    <property type="protein sequence ID" value="KJU81803.1"/>
    <property type="molecule type" value="Genomic_DNA"/>
</dbReference>